<keyword evidence="1" id="KW-0812">Transmembrane</keyword>
<keyword evidence="1" id="KW-0472">Membrane</keyword>
<dbReference type="EMBL" id="CP087714">
    <property type="protein sequence ID" value="XAT64098.1"/>
    <property type="molecule type" value="Genomic_DNA"/>
</dbReference>
<protein>
    <submittedName>
        <fullName evidence="2">Uncharacterized protein</fullName>
    </submittedName>
</protein>
<dbReference type="Proteomes" id="UP001492541">
    <property type="component" value="Chromosome"/>
</dbReference>
<dbReference type="GeneID" id="90448350"/>
<dbReference type="Gene3D" id="2.115.10.20">
    <property type="entry name" value="Glycosyl hydrolase domain, family 43"/>
    <property type="match status" value="1"/>
</dbReference>
<dbReference type="InterPro" id="IPR023296">
    <property type="entry name" value="Glyco_hydro_beta-prop_sf"/>
</dbReference>
<proteinExistence type="predicted"/>
<keyword evidence="1" id="KW-1133">Transmembrane helix</keyword>
<dbReference type="SUPFAM" id="SSF75005">
    <property type="entry name" value="Arabinanase/levansucrase/invertase"/>
    <property type="match status" value="2"/>
</dbReference>
<name>A0ABZ3H4T3_GEOAI</name>
<evidence type="ECO:0000256" key="1">
    <source>
        <dbReference type="SAM" id="Phobius"/>
    </source>
</evidence>
<feature type="transmembrane region" description="Helical" evidence="1">
    <location>
        <begin position="353"/>
        <end position="370"/>
    </location>
</feature>
<reference evidence="2 3" key="1">
    <citation type="submission" date="2021-11" db="EMBL/GenBank/DDBJ databases">
        <title>Whole genome of Geoglobus acetivorans.</title>
        <authorList>
            <person name="Liu D."/>
        </authorList>
    </citation>
    <scope>NUCLEOTIDE SEQUENCE [LARGE SCALE GENOMIC DNA]</scope>
    <source>
        <strain evidence="2 3">SBH6</strain>
    </source>
</reference>
<organism evidence="2 3">
    <name type="scientific">Geoglobus acetivorans</name>
    <dbReference type="NCBI Taxonomy" id="565033"/>
    <lineage>
        <taxon>Archaea</taxon>
        <taxon>Methanobacteriati</taxon>
        <taxon>Methanobacteriota</taxon>
        <taxon>Archaeoglobi</taxon>
        <taxon>Archaeoglobales</taxon>
        <taxon>Archaeoglobaceae</taxon>
        <taxon>Geoglobus</taxon>
    </lineage>
</organism>
<accession>A0ABZ3H4T3</accession>
<evidence type="ECO:0000313" key="2">
    <source>
        <dbReference type="EMBL" id="XAT64098.1"/>
    </source>
</evidence>
<gene>
    <name evidence="2" type="ORF">LPQ35_01655</name>
</gene>
<dbReference type="RefSeq" id="WP_193806470.1">
    <property type="nucleotide sequence ID" value="NZ_CP087714.1"/>
</dbReference>
<evidence type="ECO:0000313" key="3">
    <source>
        <dbReference type="Proteomes" id="UP001492541"/>
    </source>
</evidence>
<sequence>MSKLLALALVSVYLFNGSYPVISELNGTYWMAFQGEDGIYVTNSEDLMEWSAPVKIPDTKTGDYHPWLLIDRDGIFRLVYVKHKTLDPESIKYGFDYDIYATYSQDGLNWIKPYPIAKTDRIEWYPHLYQDKNGKFWLTYSIAEKNGSNGIYIRESRDFVKWSEPIVVIPPDGMYLFGKLFEFKGRWWLNYAKFTGDENNLTLLNNHDIYIAYGNSPYKLSNHARITFSPPLNFSLYNDAKADDERIWIAYTSTIEGNEEVYLISSRDGINWTKPLRLTRNVEYISQLEEPFNFKCDQKSILVEDNRVIVAYQSAIFKDNRSVWVAIVNKSEIPEEVFRVSYVPKITAEKTPFVGGVWVLSAGIVAGLIFRKAKNK</sequence>
<keyword evidence="3" id="KW-1185">Reference proteome</keyword>